<keyword evidence="6 9" id="KW-0238">DNA-binding</keyword>
<keyword evidence="13" id="KW-1185">Reference proteome</keyword>
<dbReference type="AlphaFoldDB" id="A0A143YTX6"/>
<evidence type="ECO:0000256" key="1">
    <source>
        <dbReference type="ARBA" id="ARBA00004496"/>
    </source>
</evidence>
<evidence type="ECO:0000313" key="12">
    <source>
        <dbReference type="EMBL" id="CZQ98762.1"/>
    </source>
</evidence>
<comment type="subcellular location">
    <subcellularLocation>
        <location evidence="1 9">Cytoplasm</location>
    </subcellularLocation>
</comment>
<dbReference type="RefSeq" id="WP_087033860.1">
    <property type="nucleotide sequence ID" value="NZ_FJNE01000007.1"/>
</dbReference>
<evidence type="ECO:0000256" key="10">
    <source>
        <dbReference type="PROSITE-ProRule" id="PRU00169"/>
    </source>
</evidence>
<evidence type="ECO:0000256" key="6">
    <source>
        <dbReference type="ARBA" id="ARBA00023125"/>
    </source>
</evidence>
<dbReference type="InterPro" id="IPR001789">
    <property type="entry name" value="Sig_transdc_resp-reg_receiver"/>
</dbReference>
<keyword evidence="5 9" id="KW-0805">Transcription regulation</keyword>
<dbReference type="PANTHER" id="PTHR45526:SF1">
    <property type="entry name" value="TRANSCRIPTIONAL REGULATORY PROTEIN DCUR-RELATED"/>
    <property type="match status" value="1"/>
</dbReference>
<feature type="modified residue" description="4-aspartylphosphate" evidence="10">
    <location>
        <position position="55"/>
    </location>
</feature>
<sequence length="227" mass="25836">MVYHVLIVEDDPMVLSINRRYLEKIPGFVVSGTCDSFDEAIRLTSKYTYDLLLVDITIKGNSGLDLIKALRKREYPADLIMITAAGEQEAIRIGLQCGIVDYILKPFQFKRFQKSIALFLQRQELLHSGSPLTQQQIDQLQSLEETTIEKEEDAIDKGLTPSTLALILECINQQAGDFTVSDITNLTNLSHVSVRKYLHYLESKQVIEMRLEYGTVGRPTAFYRKKS</sequence>
<organism evidence="12 13">
    <name type="scientific">Trichococcus palustris</name>
    <dbReference type="NCBI Taxonomy" id="140314"/>
    <lineage>
        <taxon>Bacteria</taxon>
        <taxon>Bacillati</taxon>
        <taxon>Bacillota</taxon>
        <taxon>Bacilli</taxon>
        <taxon>Lactobacillales</taxon>
        <taxon>Carnobacteriaceae</taxon>
        <taxon>Trichococcus</taxon>
    </lineage>
</organism>
<dbReference type="InterPro" id="IPR036388">
    <property type="entry name" value="WH-like_DNA-bd_sf"/>
</dbReference>
<dbReference type="STRING" id="140314.SAMN04488076_1108"/>
<evidence type="ECO:0000259" key="11">
    <source>
        <dbReference type="PROSITE" id="PS50110"/>
    </source>
</evidence>
<dbReference type="Gene3D" id="1.10.10.10">
    <property type="entry name" value="Winged helix-like DNA-binding domain superfamily/Winged helix DNA-binding domain"/>
    <property type="match status" value="1"/>
</dbReference>
<keyword evidence="8 9" id="KW-0804">Transcription</keyword>
<dbReference type="InterPro" id="IPR036390">
    <property type="entry name" value="WH_DNA-bd_sf"/>
</dbReference>
<protein>
    <recommendedName>
        <fullName evidence="9">Transcriptional regulatory protein</fullName>
    </recommendedName>
</protein>
<dbReference type="GO" id="GO:0003700">
    <property type="term" value="F:DNA-binding transcription factor activity"/>
    <property type="evidence" value="ECO:0007669"/>
    <property type="project" value="InterPro"/>
</dbReference>
<dbReference type="Proteomes" id="UP000242754">
    <property type="component" value="Unassembled WGS sequence"/>
</dbReference>
<dbReference type="PANTHER" id="PTHR45526">
    <property type="entry name" value="TRANSCRIPTIONAL REGULATORY PROTEIN DPIA"/>
    <property type="match status" value="1"/>
</dbReference>
<dbReference type="PIRSF" id="PIRSF006171">
    <property type="entry name" value="RR_citrat_malat"/>
    <property type="match status" value="1"/>
</dbReference>
<proteinExistence type="predicted"/>
<dbReference type="SMART" id="SM00448">
    <property type="entry name" value="REC"/>
    <property type="match status" value="1"/>
</dbReference>
<dbReference type="GO" id="GO:0005737">
    <property type="term" value="C:cytoplasm"/>
    <property type="evidence" value="ECO:0007669"/>
    <property type="project" value="UniProtKB-SubCell"/>
</dbReference>
<keyword evidence="2 9" id="KW-0963">Cytoplasm</keyword>
<evidence type="ECO:0000256" key="3">
    <source>
        <dbReference type="ARBA" id="ARBA00022553"/>
    </source>
</evidence>
<dbReference type="Gene3D" id="3.40.50.2300">
    <property type="match status" value="1"/>
</dbReference>
<evidence type="ECO:0000313" key="13">
    <source>
        <dbReference type="Proteomes" id="UP000242754"/>
    </source>
</evidence>
<evidence type="ECO:0000256" key="9">
    <source>
        <dbReference type="PIRNR" id="PIRNR006171"/>
    </source>
</evidence>
<dbReference type="PROSITE" id="PS50110">
    <property type="entry name" value="RESPONSE_REGULATORY"/>
    <property type="match status" value="1"/>
</dbReference>
<evidence type="ECO:0000256" key="7">
    <source>
        <dbReference type="ARBA" id="ARBA00023159"/>
    </source>
</evidence>
<evidence type="ECO:0000256" key="8">
    <source>
        <dbReference type="ARBA" id="ARBA00023163"/>
    </source>
</evidence>
<dbReference type="SUPFAM" id="SSF52172">
    <property type="entry name" value="CheY-like"/>
    <property type="match status" value="1"/>
</dbReference>
<accession>A0A143YTX6</accession>
<dbReference type="EMBL" id="FJNE01000007">
    <property type="protein sequence ID" value="CZQ98762.1"/>
    <property type="molecule type" value="Genomic_DNA"/>
</dbReference>
<dbReference type="InterPro" id="IPR011006">
    <property type="entry name" value="CheY-like_superfamily"/>
</dbReference>
<keyword evidence="4 9" id="KW-0902">Two-component regulatory system</keyword>
<dbReference type="Pfam" id="PF00072">
    <property type="entry name" value="Response_reg"/>
    <property type="match status" value="1"/>
</dbReference>
<feature type="domain" description="Response regulatory" evidence="11">
    <location>
        <begin position="4"/>
        <end position="120"/>
    </location>
</feature>
<evidence type="ECO:0000256" key="4">
    <source>
        <dbReference type="ARBA" id="ARBA00023012"/>
    </source>
</evidence>
<gene>
    <name evidence="12" type="ORF">Tpal_2311</name>
</gene>
<dbReference type="GO" id="GO:0003677">
    <property type="term" value="F:DNA binding"/>
    <property type="evidence" value="ECO:0007669"/>
    <property type="project" value="UniProtKB-KW"/>
</dbReference>
<reference evidence="12 13" key="1">
    <citation type="submission" date="2016-02" db="EMBL/GenBank/DDBJ databases">
        <authorList>
            <person name="Wen L."/>
            <person name="He K."/>
            <person name="Yang H."/>
        </authorList>
    </citation>
    <scope>NUCLEOTIDE SEQUENCE [LARGE SCALE GENOMIC DNA]</scope>
    <source>
        <strain evidence="12">Trichococcus palustris</strain>
    </source>
</reference>
<dbReference type="InterPro" id="IPR051271">
    <property type="entry name" value="2C-system_Tx_regulators"/>
</dbReference>
<keyword evidence="7 9" id="KW-0010">Activator</keyword>
<evidence type="ECO:0000256" key="2">
    <source>
        <dbReference type="ARBA" id="ARBA00022490"/>
    </source>
</evidence>
<evidence type="ECO:0000256" key="5">
    <source>
        <dbReference type="ARBA" id="ARBA00023015"/>
    </source>
</evidence>
<dbReference type="InterPro" id="IPR024187">
    <property type="entry name" value="Sig_transdc_resp-reg_cit/mal"/>
</dbReference>
<dbReference type="GO" id="GO:0000156">
    <property type="term" value="F:phosphorelay response regulator activity"/>
    <property type="evidence" value="ECO:0007669"/>
    <property type="project" value="TreeGrafter"/>
</dbReference>
<dbReference type="SUPFAM" id="SSF46785">
    <property type="entry name" value="Winged helix' DNA-binding domain"/>
    <property type="match status" value="1"/>
</dbReference>
<name>A0A143YTX6_9LACT</name>
<dbReference type="OrthoDB" id="9759232at2"/>
<keyword evidence="3 10" id="KW-0597">Phosphoprotein</keyword>